<evidence type="ECO:0000313" key="2">
    <source>
        <dbReference type="EMBL" id="ALS01898.1"/>
    </source>
</evidence>
<keyword evidence="1" id="KW-0472">Membrane</keyword>
<evidence type="ECO:0000256" key="1">
    <source>
        <dbReference type="SAM" id="Phobius"/>
    </source>
</evidence>
<organism evidence="2 3">
    <name type="scientific">Enterococcus silesiacus</name>
    <dbReference type="NCBI Taxonomy" id="332949"/>
    <lineage>
        <taxon>Bacteria</taxon>
        <taxon>Bacillati</taxon>
        <taxon>Bacillota</taxon>
        <taxon>Bacilli</taxon>
        <taxon>Lactobacillales</taxon>
        <taxon>Enterococcaceae</taxon>
        <taxon>Enterococcus</taxon>
    </lineage>
</organism>
<gene>
    <name evidence="2" type="ORF">ATZ33_11055</name>
</gene>
<dbReference type="Proteomes" id="UP000065511">
    <property type="component" value="Chromosome"/>
</dbReference>
<dbReference type="RefSeq" id="WP_071877465.1">
    <property type="nucleotide sequence ID" value="NZ_JXLC01000008.1"/>
</dbReference>
<protein>
    <submittedName>
        <fullName evidence="2">Uncharacterized protein</fullName>
    </submittedName>
</protein>
<feature type="transmembrane region" description="Helical" evidence="1">
    <location>
        <begin position="69"/>
        <end position="87"/>
    </location>
</feature>
<name>A0ABN4J7W5_9ENTE</name>
<reference evidence="2 3" key="1">
    <citation type="submission" date="2015-12" db="EMBL/GenBank/DDBJ databases">
        <authorList>
            <person name="Lauer A."/>
            <person name="Humrighouse B."/>
            <person name="Loparev V."/>
            <person name="Shewmaker P.L."/>
            <person name="Whitney A.M."/>
            <person name="McLaughlin R.W."/>
        </authorList>
    </citation>
    <scope>NUCLEOTIDE SEQUENCE [LARGE SCALE GENOMIC DNA]</scope>
    <source>
        <strain evidence="2 3">LMG 23085</strain>
    </source>
</reference>
<sequence>MSMLDWSFVTLLSSALLFFLFALFSVALSIMTRRKLRPLKKRPPKNKRKRKQFILKRRKFEKQVKRQRNSGIILFVLMLMTTGGAFYTRHYQMNNLNANDSESIVQSYYLLDEVELQLSNIKNNENPQKSIKNLRELSLSLSSYGARRAYQGLTEEGQILLNRHFILLKELGTNLSSQTVDSLGNTDTMEGYQKDVKKVKDSQKKVFKRFKVNEAALKSKK</sequence>
<evidence type="ECO:0000313" key="3">
    <source>
        <dbReference type="Proteomes" id="UP000065511"/>
    </source>
</evidence>
<keyword evidence="3" id="KW-1185">Reference proteome</keyword>
<dbReference type="EMBL" id="CP013614">
    <property type="protein sequence ID" value="ALS01898.1"/>
    <property type="molecule type" value="Genomic_DNA"/>
</dbReference>
<keyword evidence="1" id="KW-0812">Transmembrane</keyword>
<proteinExistence type="predicted"/>
<keyword evidence="1" id="KW-1133">Transmembrane helix</keyword>
<accession>A0ABN4J7W5</accession>
<feature type="transmembrane region" description="Helical" evidence="1">
    <location>
        <begin position="6"/>
        <end position="32"/>
    </location>
</feature>